<accession>A0A915HI45</accession>
<dbReference type="WBParaSite" id="nRc.2.0.1.t01265-RA">
    <property type="protein sequence ID" value="nRc.2.0.1.t01265-RA"/>
    <property type="gene ID" value="nRc.2.0.1.g01265"/>
</dbReference>
<dbReference type="AlphaFoldDB" id="A0A915HI45"/>
<organism evidence="2 3">
    <name type="scientific">Romanomermis culicivorax</name>
    <name type="common">Nematode worm</name>
    <dbReference type="NCBI Taxonomy" id="13658"/>
    <lineage>
        <taxon>Eukaryota</taxon>
        <taxon>Metazoa</taxon>
        <taxon>Ecdysozoa</taxon>
        <taxon>Nematoda</taxon>
        <taxon>Enoplea</taxon>
        <taxon>Dorylaimia</taxon>
        <taxon>Mermithida</taxon>
        <taxon>Mermithoidea</taxon>
        <taxon>Mermithidae</taxon>
        <taxon>Romanomermis</taxon>
    </lineage>
</organism>
<feature type="region of interest" description="Disordered" evidence="1">
    <location>
        <begin position="1"/>
        <end position="27"/>
    </location>
</feature>
<feature type="compositionally biased region" description="Polar residues" evidence="1">
    <location>
        <begin position="57"/>
        <end position="70"/>
    </location>
</feature>
<proteinExistence type="predicted"/>
<reference evidence="3" key="1">
    <citation type="submission" date="2022-11" db="UniProtKB">
        <authorList>
            <consortium name="WormBaseParasite"/>
        </authorList>
    </citation>
    <scope>IDENTIFICATION</scope>
</reference>
<feature type="compositionally biased region" description="Basic and acidic residues" evidence="1">
    <location>
        <begin position="71"/>
        <end position="81"/>
    </location>
</feature>
<evidence type="ECO:0000313" key="3">
    <source>
        <dbReference type="WBParaSite" id="nRc.2.0.1.t01265-RA"/>
    </source>
</evidence>
<evidence type="ECO:0000256" key="1">
    <source>
        <dbReference type="SAM" id="MobiDB-lite"/>
    </source>
</evidence>
<dbReference type="Proteomes" id="UP000887565">
    <property type="component" value="Unplaced"/>
</dbReference>
<sequence>MTTPAAAAHNPPTPRPPPMTSQFHSEEMSDIYIPNKTLRETEQALAFGWPPAHVNSKVPSTDTLYNNEFSHNARGEDEKSRSAPQRRVLPTANPFRFSDYPPDDNYDHPQPRYDLLRMSHREEDSWIKTIVDNMHPLAIDRAATNKRLLRFFIPLENQFGYDASNHIKVSALSRLTCDTRSDMIQDM</sequence>
<protein>
    <submittedName>
        <fullName evidence="3">Uncharacterized protein</fullName>
    </submittedName>
</protein>
<feature type="region of interest" description="Disordered" evidence="1">
    <location>
        <begin position="51"/>
        <end position="107"/>
    </location>
</feature>
<evidence type="ECO:0000313" key="2">
    <source>
        <dbReference type="Proteomes" id="UP000887565"/>
    </source>
</evidence>
<keyword evidence="2" id="KW-1185">Reference proteome</keyword>
<feature type="compositionally biased region" description="Low complexity" evidence="1">
    <location>
        <begin position="1"/>
        <end position="10"/>
    </location>
</feature>
<name>A0A915HI45_ROMCU</name>